<feature type="signal peptide" evidence="2">
    <location>
        <begin position="1"/>
        <end position="18"/>
    </location>
</feature>
<dbReference type="AlphaFoldDB" id="A0AAN5CJI1"/>
<reference evidence="4" key="1">
    <citation type="submission" date="2022-10" db="EMBL/GenBank/DDBJ databases">
        <title>Genome assembly of Pristionchus species.</title>
        <authorList>
            <person name="Yoshida K."/>
            <person name="Sommer R.J."/>
        </authorList>
    </citation>
    <scope>NUCLEOTIDE SEQUENCE [LARGE SCALE GENOMIC DNA]</scope>
    <source>
        <strain evidence="4">RS5460</strain>
    </source>
</reference>
<evidence type="ECO:0000313" key="4">
    <source>
        <dbReference type="Proteomes" id="UP001328107"/>
    </source>
</evidence>
<evidence type="ECO:0000256" key="1">
    <source>
        <dbReference type="SAM" id="MobiDB-lite"/>
    </source>
</evidence>
<protein>
    <submittedName>
        <fullName evidence="3">Uncharacterized protein</fullName>
    </submittedName>
</protein>
<gene>
    <name evidence="3" type="ORF">PMAYCL1PPCAC_15782</name>
</gene>
<evidence type="ECO:0000256" key="2">
    <source>
        <dbReference type="SAM" id="SignalP"/>
    </source>
</evidence>
<proteinExistence type="predicted"/>
<feature type="chain" id="PRO_5042815655" evidence="2">
    <location>
        <begin position="19"/>
        <end position="75"/>
    </location>
</feature>
<feature type="non-terminal residue" evidence="3">
    <location>
        <position position="1"/>
    </location>
</feature>
<dbReference type="Proteomes" id="UP001328107">
    <property type="component" value="Unassembled WGS sequence"/>
</dbReference>
<sequence length="75" mass="7764">ISFLLLLIAFLSLPLAEAQVGGDLRGPGGLAGKAGFVPPGLRGKDRGQGQDHGQDKGKGKGHSHSHSHSKQNKDD</sequence>
<feature type="compositionally biased region" description="Gly residues" evidence="1">
    <location>
        <begin position="23"/>
        <end position="32"/>
    </location>
</feature>
<organism evidence="3 4">
    <name type="scientific">Pristionchus mayeri</name>
    <dbReference type="NCBI Taxonomy" id="1317129"/>
    <lineage>
        <taxon>Eukaryota</taxon>
        <taxon>Metazoa</taxon>
        <taxon>Ecdysozoa</taxon>
        <taxon>Nematoda</taxon>
        <taxon>Chromadorea</taxon>
        <taxon>Rhabditida</taxon>
        <taxon>Rhabditina</taxon>
        <taxon>Diplogasteromorpha</taxon>
        <taxon>Diplogasteroidea</taxon>
        <taxon>Neodiplogasteridae</taxon>
        <taxon>Pristionchus</taxon>
    </lineage>
</organism>
<keyword evidence="2" id="KW-0732">Signal</keyword>
<feature type="compositionally biased region" description="Basic and acidic residues" evidence="1">
    <location>
        <begin position="42"/>
        <end position="58"/>
    </location>
</feature>
<feature type="region of interest" description="Disordered" evidence="1">
    <location>
        <begin position="21"/>
        <end position="75"/>
    </location>
</feature>
<keyword evidence="4" id="KW-1185">Reference proteome</keyword>
<dbReference type="EMBL" id="BTRK01000004">
    <property type="protein sequence ID" value="GMR45587.1"/>
    <property type="molecule type" value="Genomic_DNA"/>
</dbReference>
<evidence type="ECO:0000313" key="3">
    <source>
        <dbReference type="EMBL" id="GMR45587.1"/>
    </source>
</evidence>
<comment type="caution">
    <text evidence="3">The sequence shown here is derived from an EMBL/GenBank/DDBJ whole genome shotgun (WGS) entry which is preliminary data.</text>
</comment>
<accession>A0AAN5CJI1</accession>
<name>A0AAN5CJI1_9BILA</name>
<feature type="compositionally biased region" description="Basic residues" evidence="1">
    <location>
        <begin position="59"/>
        <end position="75"/>
    </location>
</feature>